<evidence type="ECO:0000256" key="3">
    <source>
        <dbReference type="ARBA" id="ARBA00023136"/>
    </source>
</evidence>
<sequence>MKNLPRLLMVELLEQYLFSKEGKPPTALEDVLDGPLGLYKGLSPAIIRHLFYTPIRIVGYENLRNLLLPDHAHGGSISLFSKAIIGGFSGVIAQSHR</sequence>
<comment type="subcellular location">
    <subcellularLocation>
        <location evidence="1">Membrane</location>
        <topology evidence="1">Multi-pass membrane protein</topology>
    </subcellularLocation>
</comment>
<proteinExistence type="predicted"/>
<dbReference type="Gene3D" id="1.50.40.10">
    <property type="entry name" value="Mitochondrial carrier domain"/>
    <property type="match status" value="1"/>
</dbReference>
<keyword evidence="5" id="KW-1185">Reference proteome</keyword>
<evidence type="ECO:0000256" key="1">
    <source>
        <dbReference type="ARBA" id="ARBA00004141"/>
    </source>
</evidence>
<comment type="caution">
    <text evidence="4">The sequence shown here is derived from an EMBL/GenBank/DDBJ whole genome shotgun (WGS) entry which is preliminary data.</text>
</comment>
<reference evidence="4" key="2">
    <citation type="submission" date="2023-06" db="EMBL/GenBank/DDBJ databases">
        <authorList>
            <person name="Swenson N.G."/>
            <person name="Wegrzyn J.L."/>
            <person name="Mcevoy S.L."/>
        </authorList>
    </citation>
    <scope>NUCLEOTIDE SEQUENCE</scope>
    <source>
        <strain evidence="4">NS2018</strain>
        <tissue evidence="4">Leaf</tissue>
    </source>
</reference>
<dbReference type="EMBL" id="JAUESC010000387">
    <property type="protein sequence ID" value="KAK0574264.1"/>
    <property type="molecule type" value="Genomic_DNA"/>
</dbReference>
<dbReference type="InterPro" id="IPR023395">
    <property type="entry name" value="MCP_dom_sf"/>
</dbReference>
<evidence type="ECO:0000313" key="4">
    <source>
        <dbReference type="EMBL" id="KAK0574264.1"/>
    </source>
</evidence>
<keyword evidence="2" id="KW-0812">Transmembrane</keyword>
<evidence type="ECO:0000256" key="2">
    <source>
        <dbReference type="ARBA" id="ARBA00022692"/>
    </source>
</evidence>
<dbReference type="SUPFAM" id="SSF103506">
    <property type="entry name" value="Mitochondrial carrier"/>
    <property type="match status" value="1"/>
</dbReference>
<evidence type="ECO:0000313" key="5">
    <source>
        <dbReference type="Proteomes" id="UP001168877"/>
    </source>
</evidence>
<dbReference type="AlphaFoldDB" id="A0AA39RIC1"/>
<accession>A0AA39RIC1</accession>
<dbReference type="InterPro" id="IPR018108">
    <property type="entry name" value="MCP_transmembrane"/>
</dbReference>
<dbReference type="Proteomes" id="UP001168877">
    <property type="component" value="Unassembled WGS sequence"/>
</dbReference>
<organism evidence="4 5">
    <name type="scientific">Acer saccharum</name>
    <name type="common">Sugar maple</name>
    <dbReference type="NCBI Taxonomy" id="4024"/>
    <lineage>
        <taxon>Eukaryota</taxon>
        <taxon>Viridiplantae</taxon>
        <taxon>Streptophyta</taxon>
        <taxon>Embryophyta</taxon>
        <taxon>Tracheophyta</taxon>
        <taxon>Spermatophyta</taxon>
        <taxon>Magnoliopsida</taxon>
        <taxon>eudicotyledons</taxon>
        <taxon>Gunneridae</taxon>
        <taxon>Pentapetalae</taxon>
        <taxon>rosids</taxon>
        <taxon>malvids</taxon>
        <taxon>Sapindales</taxon>
        <taxon>Sapindaceae</taxon>
        <taxon>Hippocastanoideae</taxon>
        <taxon>Acereae</taxon>
        <taxon>Acer</taxon>
    </lineage>
</organism>
<dbReference type="GO" id="GO:0016020">
    <property type="term" value="C:membrane"/>
    <property type="evidence" value="ECO:0007669"/>
    <property type="project" value="UniProtKB-SubCell"/>
</dbReference>
<protein>
    <submittedName>
        <fullName evidence="4">Uncharacterized protein</fullName>
    </submittedName>
</protein>
<gene>
    <name evidence="4" type="ORF">LWI29_020622</name>
</gene>
<reference evidence="4" key="1">
    <citation type="journal article" date="2022" name="Plant J.">
        <title>Strategies of tolerance reflected in two North American maple genomes.</title>
        <authorList>
            <person name="McEvoy S.L."/>
            <person name="Sezen U.U."/>
            <person name="Trouern-Trend A."/>
            <person name="McMahon S.M."/>
            <person name="Schaberg P.G."/>
            <person name="Yang J."/>
            <person name="Wegrzyn J.L."/>
            <person name="Swenson N.G."/>
        </authorList>
    </citation>
    <scope>NUCLEOTIDE SEQUENCE</scope>
    <source>
        <strain evidence="4">NS2018</strain>
    </source>
</reference>
<name>A0AA39RIC1_ACESA</name>
<dbReference type="Pfam" id="PF00153">
    <property type="entry name" value="Mito_carr"/>
    <property type="match status" value="1"/>
</dbReference>
<keyword evidence="3" id="KW-0472">Membrane</keyword>